<sequence length="84" mass="9320">MDDQEDDEVIKELYGDVNVNLGNDDIEMIDKVDEPVQSSSVSSEFTSKLLNLKNLSLVDNEIASLMETSARYATAIPKITFGFC</sequence>
<gene>
    <name evidence="1" type="ORF">Tco_0682776</name>
</gene>
<reference evidence="1" key="2">
    <citation type="submission" date="2022-01" db="EMBL/GenBank/DDBJ databases">
        <authorList>
            <person name="Yamashiro T."/>
            <person name="Shiraishi A."/>
            <person name="Satake H."/>
            <person name="Nakayama K."/>
        </authorList>
    </citation>
    <scope>NUCLEOTIDE SEQUENCE</scope>
</reference>
<protein>
    <submittedName>
        <fullName evidence="1">Uncharacterized protein</fullName>
    </submittedName>
</protein>
<dbReference type="EMBL" id="BQNB010009773">
    <property type="protein sequence ID" value="GJS68211.1"/>
    <property type="molecule type" value="Genomic_DNA"/>
</dbReference>
<dbReference type="Proteomes" id="UP001151760">
    <property type="component" value="Unassembled WGS sequence"/>
</dbReference>
<organism evidence="1 2">
    <name type="scientific">Tanacetum coccineum</name>
    <dbReference type="NCBI Taxonomy" id="301880"/>
    <lineage>
        <taxon>Eukaryota</taxon>
        <taxon>Viridiplantae</taxon>
        <taxon>Streptophyta</taxon>
        <taxon>Embryophyta</taxon>
        <taxon>Tracheophyta</taxon>
        <taxon>Spermatophyta</taxon>
        <taxon>Magnoliopsida</taxon>
        <taxon>eudicotyledons</taxon>
        <taxon>Gunneridae</taxon>
        <taxon>Pentapetalae</taxon>
        <taxon>asterids</taxon>
        <taxon>campanulids</taxon>
        <taxon>Asterales</taxon>
        <taxon>Asteraceae</taxon>
        <taxon>Asteroideae</taxon>
        <taxon>Anthemideae</taxon>
        <taxon>Anthemidinae</taxon>
        <taxon>Tanacetum</taxon>
    </lineage>
</organism>
<evidence type="ECO:0000313" key="1">
    <source>
        <dbReference type="EMBL" id="GJS68211.1"/>
    </source>
</evidence>
<accession>A0ABQ4XT15</accession>
<name>A0ABQ4XT15_9ASTR</name>
<reference evidence="1" key="1">
    <citation type="journal article" date="2022" name="Int. J. Mol. Sci.">
        <title>Draft Genome of Tanacetum Coccineum: Genomic Comparison of Closely Related Tanacetum-Family Plants.</title>
        <authorList>
            <person name="Yamashiro T."/>
            <person name="Shiraishi A."/>
            <person name="Nakayama K."/>
            <person name="Satake H."/>
        </authorList>
    </citation>
    <scope>NUCLEOTIDE SEQUENCE</scope>
</reference>
<proteinExistence type="predicted"/>
<keyword evidence="2" id="KW-1185">Reference proteome</keyword>
<evidence type="ECO:0000313" key="2">
    <source>
        <dbReference type="Proteomes" id="UP001151760"/>
    </source>
</evidence>
<comment type="caution">
    <text evidence="1">The sequence shown here is derived from an EMBL/GenBank/DDBJ whole genome shotgun (WGS) entry which is preliminary data.</text>
</comment>